<organism evidence="4 5">
    <name type="scientific">Lecanosticta acicola</name>
    <dbReference type="NCBI Taxonomy" id="111012"/>
    <lineage>
        <taxon>Eukaryota</taxon>
        <taxon>Fungi</taxon>
        <taxon>Dikarya</taxon>
        <taxon>Ascomycota</taxon>
        <taxon>Pezizomycotina</taxon>
        <taxon>Dothideomycetes</taxon>
        <taxon>Dothideomycetidae</taxon>
        <taxon>Mycosphaerellales</taxon>
        <taxon>Mycosphaerellaceae</taxon>
        <taxon>Lecanosticta</taxon>
    </lineage>
</organism>
<dbReference type="InterPro" id="IPR040351">
    <property type="entry name" value="RAB3IL/RAB3IP/Sec2"/>
</dbReference>
<dbReference type="GO" id="GO:0006887">
    <property type="term" value="P:exocytosis"/>
    <property type="evidence" value="ECO:0007669"/>
    <property type="project" value="TreeGrafter"/>
</dbReference>
<dbReference type="AlphaFoldDB" id="A0AAI8YS74"/>
<dbReference type="EMBL" id="CAVMBE010000003">
    <property type="protein sequence ID" value="CAK3810661.1"/>
    <property type="molecule type" value="Genomic_DNA"/>
</dbReference>
<accession>A0AAI8YS74</accession>
<dbReference type="PANTHER" id="PTHR14430:SF4">
    <property type="entry name" value="GDP_GTP EXCHANGE FACTOR SEC2 N-TERMINAL DOMAIN-CONTAINING PROTEIN"/>
    <property type="match status" value="1"/>
</dbReference>
<dbReference type="SUPFAM" id="SSF144284">
    <property type="entry name" value="Sec2 N-terminal region"/>
    <property type="match status" value="1"/>
</dbReference>
<keyword evidence="1" id="KW-0175">Coiled coil</keyword>
<protein>
    <recommendedName>
        <fullName evidence="3">GDP/GTP exchange factor Sec2 N-terminal domain-containing protein</fullName>
    </recommendedName>
</protein>
<feature type="region of interest" description="Disordered" evidence="2">
    <location>
        <begin position="88"/>
        <end position="153"/>
    </location>
</feature>
<proteinExistence type="predicted"/>
<dbReference type="Gene3D" id="6.10.140.910">
    <property type="match status" value="1"/>
</dbReference>
<dbReference type="InterPro" id="IPR009449">
    <property type="entry name" value="Sec2_N"/>
</dbReference>
<dbReference type="GO" id="GO:0005085">
    <property type="term" value="F:guanyl-nucleotide exchange factor activity"/>
    <property type="evidence" value="ECO:0007669"/>
    <property type="project" value="InterPro"/>
</dbReference>
<dbReference type="GO" id="GO:0051286">
    <property type="term" value="C:cell tip"/>
    <property type="evidence" value="ECO:0007669"/>
    <property type="project" value="TreeGrafter"/>
</dbReference>
<dbReference type="Proteomes" id="UP001296104">
    <property type="component" value="Unassembled WGS sequence"/>
</dbReference>
<evidence type="ECO:0000256" key="2">
    <source>
        <dbReference type="SAM" id="MobiDB-lite"/>
    </source>
</evidence>
<evidence type="ECO:0000259" key="3">
    <source>
        <dbReference type="Pfam" id="PF06428"/>
    </source>
</evidence>
<name>A0AAI8YS74_9PEZI</name>
<reference evidence="4" key="1">
    <citation type="submission" date="2023-11" db="EMBL/GenBank/DDBJ databases">
        <authorList>
            <person name="Alioto T."/>
            <person name="Alioto T."/>
            <person name="Gomez Garrido J."/>
        </authorList>
    </citation>
    <scope>NUCLEOTIDE SEQUENCE</scope>
</reference>
<feature type="domain" description="GDP/GTP exchange factor Sec2 N-terminal" evidence="3">
    <location>
        <begin position="142"/>
        <end position="229"/>
    </location>
</feature>
<keyword evidence="5" id="KW-1185">Reference proteome</keyword>
<evidence type="ECO:0000256" key="1">
    <source>
        <dbReference type="ARBA" id="ARBA00023054"/>
    </source>
</evidence>
<sequence length="258" mass="28781">MADHATPANGNGNGNGYIQHHVAGPRRVLHDSAHDSSLDVETKAEQMMRMRVKDLEEQNAILAEKATSASQRFADYENEIRVLKTRMREQQERHNTASSIPPTPDSEHSPAAPPPGLSRFGSFMRKPPPAPSATPTGPTAREQELEASFAKEQRARAEAEKKVKDVNLEVEELSVTLFQQANDMVAAERKENAALKEKIKALESGGGGAAEAMTRENQILKQRLQVMEQRELDRRRRLEKLEAAQKRIDRVRTVLVPP</sequence>
<dbReference type="Pfam" id="PF06428">
    <property type="entry name" value="Sec2p"/>
    <property type="match status" value="1"/>
</dbReference>
<comment type="caution">
    <text evidence="4">The sequence shown here is derived from an EMBL/GenBank/DDBJ whole genome shotgun (WGS) entry which is preliminary data.</text>
</comment>
<dbReference type="PANTHER" id="PTHR14430">
    <property type="entry name" value="RABIN3-RELATED"/>
    <property type="match status" value="1"/>
</dbReference>
<feature type="compositionally biased region" description="Basic and acidic residues" evidence="2">
    <location>
        <begin position="141"/>
        <end position="153"/>
    </location>
</feature>
<evidence type="ECO:0000313" key="5">
    <source>
        <dbReference type="Proteomes" id="UP001296104"/>
    </source>
</evidence>
<gene>
    <name evidence="4" type="ORF">LECACI_7A001016</name>
</gene>
<evidence type="ECO:0000313" key="4">
    <source>
        <dbReference type="EMBL" id="CAK3810661.1"/>
    </source>
</evidence>
<dbReference type="GO" id="GO:0070319">
    <property type="term" value="C:Golgi to plasma membrane transport vesicle"/>
    <property type="evidence" value="ECO:0007669"/>
    <property type="project" value="TreeGrafter"/>
</dbReference>